<name>A0A6C2YQ14_9BACT</name>
<dbReference type="RefSeq" id="WP_162658582.1">
    <property type="nucleotide sequence ID" value="NZ_LR593887.1"/>
</dbReference>
<gene>
    <name evidence="1" type="ORF">GMBLW1_04760</name>
</gene>
<dbReference type="KEGG" id="tim:GMBLW1_04760"/>
<organism evidence="1">
    <name type="scientific">Tuwongella immobilis</name>
    <dbReference type="NCBI Taxonomy" id="692036"/>
    <lineage>
        <taxon>Bacteria</taxon>
        <taxon>Pseudomonadati</taxon>
        <taxon>Planctomycetota</taxon>
        <taxon>Planctomycetia</taxon>
        <taxon>Gemmatales</taxon>
        <taxon>Gemmataceae</taxon>
        <taxon>Tuwongella</taxon>
    </lineage>
</organism>
<dbReference type="InParanoid" id="A0A6C2YQ14"/>
<dbReference type="Proteomes" id="UP000464378">
    <property type="component" value="Chromosome"/>
</dbReference>
<evidence type="ECO:0000313" key="1">
    <source>
        <dbReference type="EMBL" id="VIP03484.1"/>
    </source>
</evidence>
<reference evidence="1" key="1">
    <citation type="submission" date="2019-04" db="EMBL/GenBank/DDBJ databases">
        <authorList>
            <consortium name="Science for Life Laboratories"/>
        </authorList>
    </citation>
    <scope>NUCLEOTIDE SEQUENCE</scope>
    <source>
        <strain evidence="1">MBLW1</strain>
    </source>
</reference>
<sequence length="245" mass="28555">MTLMNRREMLTSAAGLTAVLTLPVDRLLAQGQLQYTPLELNQQGQQLLDPNVSNLDDHEENALNDLFNGNQNQEANDFRDLDQDINAILGNPGNPVGFNRDPFLQEGRGCQERIRFCLRMRDFRETTVMTVVQLIDSFVGHWYPCNDILEINHCETKIWNLLQDPRPDPRMLNVYLFHMQWELDSMFRYHRSNGMFQQHTTALLGLCGTLRQSVVARNFQGCRTDFVRFTVATSMVYKRYYPQWC</sequence>
<protein>
    <submittedName>
        <fullName evidence="1">Uncharacterized protein</fullName>
    </submittedName>
</protein>
<evidence type="ECO:0000313" key="2">
    <source>
        <dbReference type="Proteomes" id="UP000464378"/>
    </source>
</evidence>
<proteinExistence type="predicted"/>
<dbReference type="AlphaFoldDB" id="A0A6C2YQ14"/>
<keyword evidence="2" id="KW-1185">Reference proteome</keyword>
<accession>A0A6C2YQ14</accession>
<dbReference type="EMBL" id="LR593887">
    <property type="protein sequence ID" value="VTS04338.1"/>
    <property type="molecule type" value="Genomic_DNA"/>
</dbReference>
<dbReference type="EMBL" id="LR586016">
    <property type="protein sequence ID" value="VIP03484.1"/>
    <property type="molecule type" value="Genomic_DNA"/>
</dbReference>